<dbReference type="OrthoDB" id="9785699at2"/>
<dbReference type="SMART" id="SM00305">
    <property type="entry name" value="HintC"/>
    <property type="match status" value="1"/>
</dbReference>
<protein>
    <submittedName>
        <fullName evidence="8">Intein/intein</fullName>
    </submittedName>
</protein>
<evidence type="ECO:0000256" key="2">
    <source>
        <dbReference type="ARBA" id="ARBA00022813"/>
    </source>
</evidence>
<dbReference type="PANTHER" id="PTHR43432:SF3">
    <property type="entry name" value="SLR0285 PROTEIN"/>
    <property type="match status" value="1"/>
</dbReference>
<dbReference type="InterPro" id="IPR004042">
    <property type="entry name" value="Intein_endonuc_central"/>
</dbReference>
<dbReference type="Gene3D" id="2.170.16.10">
    <property type="entry name" value="Hedgehog/Intein (Hint) domain"/>
    <property type="match status" value="1"/>
</dbReference>
<dbReference type="SUPFAM" id="SSF51294">
    <property type="entry name" value="Hedgehog/intein (Hint) domain"/>
    <property type="match status" value="1"/>
</dbReference>
<dbReference type="GO" id="GO:0051536">
    <property type="term" value="F:iron-sulfur cluster binding"/>
    <property type="evidence" value="ECO:0007669"/>
    <property type="project" value="UniProtKB-KW"/>
</dbReference>
<reference evidence="8 9" key="1">
    <citation type="submission" date="2018-03" db="EMBL/GenBank/DDBJ databases">
        <title>Comparative analysis of microorganisms from saline springs in Andes Mountain Range, Colombia.</title>
        <authorList>
            <person name="Rubin E."/>
        </authorList>
    </citation>
    <scope>NUCLEOTIDE SEQUENCE [LARGE SCALE GENOMIC DNA]</scope>
    <source>
        <strain evidence="8 9">CG 35</strain>
    </source>
</reference>
<comment type="caution">
    <text evidence="8">The sequence shown here is derived from an EMBL/GenBank/DDBJ whole genome shotgun (WGS) entry which is preliminary data.</text>
</comment>
<dbReference type="InterPro" id="IPR003586">
    <property type="entry name" value="Hint_dom_C"/>
</dbReference>
<evidence type="ECO:0000256" key="4">
    <source>
        <dbReference type="ARBA" id="ARBA00023004"/>
    </source>
</evidence>
<dbReference type="SUPFAM" id="SSF55608">
    <property type="entry name" value="Homing endonucleases"/>
    <property type="match status" value="1"/>
</dbReference>
<dbReference type="NCBIfam" id="NF038135">
    <property type="entry name" value="rSAM_Rv2578c"/>
    <property type="match status" value="1"/>
</dbReference>
<dbReference type="PROSITE" id="PS50818">
    <property type="entry name" value="INTEIN_C_TER"/>
    <property type="match status" value="1"/>
</dbReference>
<evidence type="ECO:0000259" key="7">
    <source>
        <dbReference type="PROSITE" id="PS50819"/>
    </source>
</evidence>
<feature type="domain" description="DOD-type homing endonuclease" evidence="7">
    <location>
        <begin position="198"/>
        <end position="335"/>
    </location>
</feature>
<dbReference type="PROSITE" id="PS50817">
    <property type="entry name" value="INTEIN_N_TER"/>
    <property type="match status" value="1"/>
</dbReference>
<dbReference type="RefSeq" id="WP_146131056.1">
    <property type="nucleotide sequence ID" value="NZ_PVTY01000001.1"/>
</dbReference>
<dbReference type="PANTHER" id="PTHR43432">
    <property type="entry name" value="SLR0285 PROTEIN"/>
    <property type="match status" value="1"/>
</dbReference>
<dbReference type="Proteomes" id="UP000238217">
    <property type="component" value="Unassembled WGS sequence"/>
</dbReference>
<dbReference type="SMART" id="SM00306">
    <property type="entry name" value="HintN"/>
    <property type="match status" value="1"/>
</dbReference>
<feature type="compositionally biased region" description="Basic and acidic residues" evidence="6">
    <location>
        <begin position="663"/>
        <end position="673"/>
    </location>
</feature>
<dbReference type="PROSITE" id="PS50819">
    <property type="entry name" value="INTEIN_ENDONUCLEASE"/>
    <property type="match status" value="1"/>
</dbReference>
<dbReference type="NCBIfam" id="NF038136">
    <property type="entry name" value="rSAM_Rv_intein"/>
    <property type="match status" value="1"/>
</dbReference>
<keyword evidence="4" id="KW-0408">Iron</keyword>
<evidence type="ECO:0000313" key="8">
    <source>
        <dbReference type="EMBL" id="PRZ18989.1"/>
    </source>
</evidence>
<dbReference type="InterPro" id="IPR004860">
    <property type="entry name" value="LAGLIDADG_dom"/>
</dbReference>
<organism evidence="8 9">
    <name type="scientific">Nesterenkonia sandarakina</name>
    <dbReference type="NCBI Taxonomy" id="272918"/>
    <lineage>
        <taxon>Bacteria</taxon>
        <taxon>Bacillati</taxon>
        <taxon>Actinomycetota</taxon>
        <taxon>Actinomycetes</taxon>
        <taxon>Micrococcales</taxon>
        <taxon>Micrococcaceae</taxon>
        <taxon>Nesterenkonia</taxon>
    </lineage>
</organism>
<evidence type="ECO:0000313" key="9">
    <source>
        <dbReference type="Proteomes" id="UP000238217"/>
    </source>
</evidence>
<name>A0A2T0YT76_9MICC</name>
<dbReference type="InterPro" id="IPR030934">
    <property type="entry name" value="Intein_C"/>
</dbReference>
<dbReference type="InterPro" id="IPR027434">
    <property type="entry name" value="Homing_endonucl"/>
</dbReference>
<dbReference type="InterPro" id="IPR007197">
    <property type="entry name" value="rSAM"/>
</dbReference>
<keyword evidence="3" id="KW-0651">Protein splicing</keyword>
<dbReference type="InterPro" id="IPR006142">
    <property type="entry name" value="INTEIN"/>
</dbReference>
<dbReference type="AlphaFoldDB" id="A0A2T0YT76"/>
<evidence type="ECO:0000256" key="3">
    <source>
        <dbReference type="ARBA" id="ARBA00023000"/>
    </source>
</evidence>
<dbReference type="GO" id="GO:0004519">
    <property type="term" value="F:endonuclease activity"/>
    <property type="evidence" value="ECO:0007669"/>
    <property type="project" value="InterPro"/>
</dbReference>
<dbReference type="InterPro" id="IPR036844">
    <property type="entry name" value="Hint_dom_sf"/>
</dbReference>
<accession>A0A2T0YT76</accession>
<keyword evidence="2" id="KW-0068">Autocatalytic cleavage</keyword>
<dbReference type="CDD" id="cd01335">
    <property type="entry name" value="Radical_SAM"/>
    <property type="match status" value="1"/>
</dbReference>
<sequence length="701" mass="77348">MRWQGQAVQEGESAALIPLKGLMRSVRTPEFEGVTFHEVAAKTALNKVPGQSNMPFSWTVNPTRGCLHQCVYCLSPETLILMADGRQKLLRDVKVGDAVVGTELNGRYRRFVRAEVLARWGTEKPAFRVTLRDGTEIVASGDHRFLTERGWKYVARPEDGSQRPSLTQNNGLMGFGLGMPPEQYVEPEDSAEYRRGYLTGMIRGDGMLIDKTYVRASNGKPYRVTIFRLALIDAPALIRSRNFLARVGIKTALKPFITAGQQRPMQAIYTSTRTNYRGIKQIIDWPEDPGSDWRRGYLAGFFDAEGSYSQGALRFSNSDQEMLSRGLSALHSLGFDGVIEPANARGIAALRVRGGRTAHRRFFHMVGPSIGRKLAILGSAVKTSSDLGIASVEALGRTESLIDITTSTGDFIANGVVSHNCFARKTHEYLDLDAGRDFDTQIIVKTNVAEVLRAELNRPSWKREHVALGTNTDPYQRAEGRYQLMPGIIRALADSGTPFSILTKGPLLKRDLPLLQEAAKQVPVSVAVSLAVMDPELQQKVEPGTPDPRARLNLIRSITDAGLDCSVLAMPILPWLTDGDARIDTLHAALAEAGASYVTTGALHLRPGAREWFMAWLAREYPALVAKYRRIYGGGSYASKEYRHWLADSARAARRRHGFDKPADLMWRERNDPDSPVSNQAGSNQVALTTAAAAPMQPALF</sequence>
<dbReference type="GO" id="GO:0016539">
    <property type="term" value="P:intein-mediated protein splicing"/>
    <property type="evidence" value="ECO:0007669"/>
    <property type="project" value="InterPro"/>
</dbReference>
<evidence type="ECO:0000256" key="5">
    <source>
        <dbReference type="ARBA" id="ARBA00023014"/>
    </source>
</evidence>
<dbReference type="InterPro" id="IPR006141">
    <property type="entry name" value="Intein_N"/>
</dbReference>
<dbReference type="InterPro" id="IPR058240">
    <property type="entry name" value="rSAM_sf"/>
</dbReference>
<proteinExistence type="predicted"/>
<dbReference type="Pfam" id="PF14528">
    <property type="entry name" value="LAGLIDADG_3"/>
    <property type="match status" value="1"/>
</dbReference>
<dbReference type="EMBL" id="PVTY01000001">
    <property type="protein sequence ID" value="PRZ18989.1"/>
    <property type="molecule type" value="Genomic_DNA"/>
</dbReference>
<feature type="region of interest" description="Disordered" evidence="6">
    <location>
        <begin position="663"/>
        <end position="683"/>
    </location>
</feature>
<dbReference type="SUPFAM" id="SSF102114">
    <property type="entry name" value="Radical SAM enzymes"/>
    <property type="match status" value="1"/>
</dbReference>
<keyword evidence="1" id="KW-0479">Metal-binding</keyword>
<dbReference type="PRINTS" id="PR00379">
    <property type="entry name" value="INTEIN"/>
</dbReference>
<dbReference type="NCBIfam" id="TIGR01445">
    <property type="entry name" value="intein_Nterm"/>
    <property type="match status" value="1"/>
</dbReference>
<dbReference type="CDD" id="cd00081">
    <property type="entry name" value="Hint"/>
    <property type="match status" value="1"/>
</dbReference>
<keyword evidence="5" id="KW-0411">Iron-sulfur</keyword>
<dbReference type="Gene3D" id="3.80.30.30">
    <property type="match status" value="1"/>
</dbReference>
<dbReference type="Pfam" id="PF04055">
    <property type="entry name" value="Radical_SAM"/>
    <property type="match status" value="1"/>
</dbReference>
<dbReference type="GO" id="GO:0046872">
    <property type="term" value="F:metal ion binding"/>
    <property type="evidence" value="ECO:0007669"/>
    <property type="project" value="UniProtKB-KW"/>
</dbReference>
<dbReference type="InterPro" id="IPR040086">
    <property type="entry name" value="MJ0683-like"/>
</dbReference>
<evidence type="ECO:0000256" key="6">
    <source>
        <dbReference type="SAM" id="MobiDB-lite"/>
    </source>
</evidence>
<evidence type="ECO:0000256" key="1">
    <source>
        <dbReference type="ARBA" id="ARBA00022723"/>
    </source>
</evidence>
<keyword evidence="9" id="KW-1185">Reference proteome</keyword>
<dbReference type="InterPro" id="IPR003587">
    <property type="entry name" value="Hint_dom_N"/>
</dbReference>
<gene>
    <name evidence="8" type="ORF">BCL67_101301</name>
</gene>